<reference evidence="1 2" key="1">
    <citation type="journal article" date="2023" name="Chemosphere">
        <title>Whole genome analysis of Flavobacterium aziz-sancarii sp. nov., isolated from Ardley Island (Antarctica), revealed a rich resistome and bioremediation potential.</title>
        <authorList>
            <person name="Otur C."/>
            <person name="Okay S."/>
            <person name="Kurt-Kizildogan A."/>
        </authorList>
    </citation>
    <scope>NUCLEOTIDE SEQUENCE [LARGE SCALE GENOMIC DNA]</scope>
    <source>
        <strain evidence="1 2">AC</strain>
    </source>
</reference>
<proteinExistence type="predicted"/>
<accession>A0ABT4W766</accession>
<comment type="caution">
    <text evidence="1">The sequence shown here is derived from an EMBL/GenBank/DDBJ whole genome shotgun (WGS) entry which is preliminary data.</text>
</comment>
<evidence type="ECO:0000313" key="1">
    <source>
        <dbReference type="EMBL" id="MDA6068401.1"/>
    </source>
</evidence>
<dbReference type="Proteomes" id="UP001212170">
    <property type="component" value="Unassembled WGS sequence"/>
</dbReference>
<sequence length="77" mass="9441">MKKFQIKKTLRDSWIVSHNEFPKFTCVFEDKKFNISRTINGLEDPMGKPKEVQLLQKMEKWLLQYHKDKMNDWGFYK</sequence>
<protein>
    <submittedName>
        <fullName evidence="1">Uncharacterized protein</fullName>
    </submittedName>
</protein>
<organism evidence="1 2">
    <name type="scientific">Flavobacterium azizsancarii</name>
    <dbReference type="NCBI Taxonomy" id="2961580"/>
    <lineage>
        <taxon>Bacteria</taxon>
        <taxon>Pseudomonadati</taxon>
        <taxon>Bacteroidota</taxon>
        <taxon>Flavobacteriia</taxon>
        <taxon>Flavobacteriales</taxon>
        <taxon>Flavobacteriaceae</taxon>
        <taxon>Flavobacterium</taxon>
    </lineage>
</organism>
<evidence type="ECO:0000313" key="2">
    <source>
        <dbReference type="Proteomes" id="UP001212170"/>
    </source>
</evidence>
<keyword evidence="2" id="KW-1185">Reference proteome</keyword>
<name>A0ABT4W766_9FLAO</name>
<gene>
    <name evidence="1" type="ORF">NJT12_02090</name>
</gene>
<dbReference type="EMBL" id="JAMZNK010000002">
    <property type="protein sequence ID" value="MDA6068401.1"/>
    <property type="molecule type" value="Genomic_DNA"/>
</dbReference>
<dbReference type="RefSeq" id="WP_271334278.1">
    <property type="nucleotide sequence ID" value="NZ_JAMZNK010000002.1"/>
</dbReference>